<accession>A0AAD4AI52</accession>
<gene>
    <name evidence="1" type="ORF">PCIT_a3029</name>
</gene>
<comment type="caution">
    <text evidence="1">The sequence shown here is derived from an EMBL/GenBank/DDBJ whole genome shotgun (WGS) entry which is preliminary data.</text>
</comment>
<protein>
    <submittedName>
        <fullName evidence="1">Uncharacterized protein</fullName>
    </submittedName>
</protein>
<dbReference type="AlphaFoldDB" id="A0AAD4AI52"/>
<proteinExistence type="predicted"/>
<reference evidence="1" key="2">
    <citation type="submission" date="2015-03" db="EMBL/GenBank/DDBJ databases">
        <title>Genome sequence of Pseudoalteromonas citrea.</title>
        <authorList>
            <person name="Xie B.-B."/>
            <person name="Rong J.-C."/>
            <person name="Qin Q.-L."/>
            <person name="Zhang Y.-Z."/>
        </authorList>
    </citation>
    <scope>NUCLEOTIDE SEQUENCE</scope>
    <source>
        <strain evidence="1">DSM 8771</strain>
    </source>
</reference>
<reference evidence="1" key="1">
    <citation type="journal article" date="2012" name="J. Bacteriol.">
        <title>Genome sequences of type strains of seven species of the marine bacterium Pseudoalteromonas.</title>
        <authorList>
            <person name="Xie B.B."/>
            <person name="Shu Y.L."/>
            <person name="Qin Q.L."/>
            <person name="Rong J.C."/>
            <person name="Zhang X.Y."/>
            <person name="Chen X.L."/>
            <person name="Shi M."/>
            <person name="He H.L."/>
            <person name="Zhou B.C."/>
            <person name="Zhang Y.Z."/>
        </authorList>
    </citation>
    <scope>NUCLEOTIDE SEQUENCE</scope>
    <source>
        <strain evidence="1">DSM 8771</strain>
    </source>
</reference>
<dbReference type="Proteomes" id="UP000016487">
    <property type="component" value="Unassembled WGS sequence"/>
</dbReference>
<organism evidence="1 2">
    <name type="scientific">Pseudoalteromonas citrea</name>
    <dbReference type="NCBI Taxonomy" id="43655"/>
    <lineage>
        <taxon>Bacteria</taxon>
        <taxon>Pseudomonadati</taxon>
        <taxon>Pseudomonadota</taxon>
        <taxon>Gammaproteobacteria</taxon>
        <taxon>Alteromonadales</taxon>
        <taxon>Pseudoalteromonadaceae</taxon>
        <taxon>Pseudoalteromonas</taxon>
    </lineage>
</organism>
<sequence>MSDLQNIADLVSVGNELLDDIRGGAISKMQKEHDDKQAVFKSEHDATQSALIADTTATVNDLKSRVGDVVGQMPFTAINKNHDFLNTTTFTTSSGVTHTMPVGMGIKSPAALKTSVVNVRSGSTPEARDPVVIELLNYIIGANPKYFSSHFNVLKVEVLDADVIKNESYNFHIPAQHMKSPSSFMAYYKLVSDKVGYLKWLGTPQDNSWSRKRQVFKSNALNYVHVDIKFHSDVQNGDVLYLALPTIVVGNYPDVNHGVLYSNHKIDY</sequence>
<name>A0AAD4AI52_9GAMM</name>
<dbReference type="EMBL" id="AHBZ03000021">
    <property type="protein sequence ID" value="KAF7770076.1"/>
    <property type="molecule type" value="Genomic_DNA"/>
</dbReference>
<evidence type="ECO:0000313" key="2">
    <source>
        <dbReference type="Proteomes" id="UP000016487"/>
    </source>
</evidence>
<evidence type="ECO:0000313" key="1">
    <source>
        <dbReference type="EMBL" id="KAF7770076.1"/>
    </source>
</evidence>
<dbReference type="RefSeq" id="WP_010365138.1">
    <property type="nucleotide sequence ID" value="NZ_AHBZ03000021.1"/>
</dbReference>